<protein>
    <submittedName>
        <fullName evidence="1">Uncharacterized protein</fullName>
    </submittedName>
</protein>
<reference evidence="1 2" key="1">
    <citation type="submission" date="2023-02" db="EMBL/GenBank/DDBJ databases">
        <title>LHISI_Scaffold_Assembly.</title>
        <authorList>
            <person name="Stuart O.P."/>
            <person name="Cleave R."/>
            <person name="Magrath M.J.L."/>
            <person name="Mikheyev A.S."/>
        </authorList>
    </citation>
    <scope>NUCLEOTIDE SEQUENCE [LARGE SCALE GENOMIC DNA]</scope>
    <source>
        <strain evidence="1">Daus_M_001</strain>
        <tissue evidence="1">Leg muscle</tissue>
    </source>
</reference>
<evidence type="ECO:0000313" key="2">
    <source>
        <dbReference type="Proteomes" id="UP001159363"/>
    </source>
</evidence>
<keyword evidence="2" id="KW-1185">Reference proteome</keyword>
<evidence type="ECO:0000313" key="1">
    <source>
        <dbReference type="EMBL" id="KAJ8876153.1"/>
    </source>
</evidence>
<comment type="caution">
    <text evidence="1">The sequence shown here is derived from an EMBL/GenBank/DDBJ whole genome shotgun (WGS) entry which is preliminary data.</text>
</comment>
<sequence length="1192" mass="131491">MSDTHASSALVPLVSHTFHCTDARSPQTSLPLIALAATRCSTGSSSMLLSSHTCRSRSHNPPGSQLSAAEKVQQLLRVVSSAFDACSAMLQHVAEHIIQDGRPVLDGFECCTKHGLEFFSDVQRSVVQQCFYVAPKCRNPKALSQGSEVARQWDLLLRVKWGSAKQPSTFTCNASLRGMQSTTSDAQHAILIRPTYERTLEFGRESIHCETSGAMTQCRRAGYNHRKVGGVGLGGFGEGIGHWHFSKPTPAFAWSDFGKPWKTLLRMAGLGIEPGSSRTRVTTAPHRRMNLGDNLGQKFSFPYASTWDTAASDSAMTSEGHVRGNTEAAANGQTSEALVYTELWSLAYRSLNSRTFPIPISRVSMCIDIPCLDSDRSRNSIKQVKTGMPTCRRARGARSETAVNRRDGKLDRTAERNAVQTHVAGDIVAFPASTRCHHERHVYAGTRRLVSKGSLLGPRVSKAMAHPITQIVDFTITHVSKAMAHPITQKVDFTITHVSKAMAHPITQIVDFTITLVSKAMAHPITHIVDFTITHVSKAMAHPITQKVDFTVTHVSKAMAHPITQIVDFTITHLSKAMAHPITQKVDFTITHVSKAISHPITQIVDFTITHVSKAMAHPITQKVDFTITHVSKAMAHPITQIVDFTITHVSKAMAHPITQIVDFTITHLSKAMAHPITQIVDFTITHVSKAMAHPITQKVDFTITHVSKAMAHPITQKVDFTITHVSKAMAHPITQIVDFTITHVSKAMAHPITQKVDFTITHVSKAMAHPITQKWLDYSPTIHANRARFPTGSLPDSLHVGIVPDDAAGRRVFSGISRSTRLASPSSALKILTLRAAQISSLTHSPKFESALFHLLHIVMHGRFAFVSSPSPFPPSMRSVVLPKAEKEGGGGGHHTGRVNANPYRLLVLPFQKPTCLRRKPTWSSIVIGRRGGGETMEHGNTFNKFNSLAASGRLSVSFYIPPTRLLHSHRAKLNVERKACTPFQNDIHYPFVGRQQVFHHLQAKAEPKWLPALRAEDYATLAILTNGDRTNMVSLVSHKKNKQQTTSKMETDTSATWHTMREPIWRTLVGNDSIRHPRWRPTPAPPSRRWKNKIVAISTLAPQQGKPASISGRVTPDFRKWKSCRTMPLVGGFSRGSSISPAPSFRRRSMFTSITPIGSKGLDVESRPKSLHSTLHITNFSWTHATHCSR</sequence>
<name>A0ABQ9GVW3_9NEOP</name>
<accession>A0ABQ9GVW3</accession>
<organism evidence="1 2">
    <name type="scientific">Dryococelus australis</name>
    <dbReference type="NCBI Taxonomy" id="614101"/>
    <lineage>
        <taxon>Eukaryota</taxon>
        <taxon>Metazoa</taxon>
        <taxon>Ecdysozoa</taxon>
        <taxon>Arthropoda</taxon>
        <taxon>Hexapoda</taxon>
        <taxon>Insecta</taxon>
        <taxon>Pterygota</taxon>
        <taxon>Neoptera</taxon>
        <taxon>Polyneoptera</taxon>
        <taxon>Phasmatodea</taxon>
        <taxon>Verophasmatodea</taxon>
        <taxon>Anareolatae</taxon>
        <taxon>Phasmatidae</taxon>
        <taxon>Eurycanthinae</taxon>
        <taxon>Dryococelus</taxon>
    </lineage>
</organism>
<proteinExistence type="predicted"/>
<dbReference type="EMBL" id="JARBHB010000009">
    <property type="protein sequence ID" value="KAJ8876153.1"/>
    <property type="molecule type" value="Genomic_DNA"/>
</dbReference>
<gene>
    <name evidence="1" type="ORF">PR048_024062</name>
</gene>
<dbReference type="Proteomes" id="UP001159363">
    <property type="component" value="Chromosome 8"/>
</dbReference>